<dbReference type="KEGG" id="drt:Dret_1191"/>
<dbReference type="Proteomes" id="UP000001052">
    <property type="component" value="Chromosome"/>
</dbReference>
<evidence type="ECO:0000313" key="2">
    <source>
        <dbReference type="Proteomes" id="UP000001052"/>
    </source>
</evidence>
<accession>C8X1Q7</accession>
<evidence type="ECO:0000313" key="1">
    <source>
        <dbReference type="EMBL" id="ACV68479.1"/>
    </source>
</evidence>
<dbReference type="EMBL" id="CP001734">
    <property type="protein sequence ID" value="ACV68479.1"/>
    <property type="molecule type" value="Genomic_DNA"/>
</dbReference>
<reference evidence="1 2" key="2">
    <citation type="journal article" date="2010" name="Stand. Genomic Sci.">
        <title>Complete genome sequence of Desulfohalobium retbaense type strain (HR(100)).</title>
        <authorList>
            <person name="Spring S."/>
            <person name="Nolan M."/>
            <person name="Lapidus A."/>
            <person name="Glavina Del Rio T."/>
            <person name="Copeland A."/>
            <person name="Tice H."/>
            <person name="Cheng J.F."/>
            <person name="Lucas S."/>
            <person name="Land M."/>
            <person name="Chen F."/>
            <person name="Bruce D."/>
            <person name="Goodwin L."/>
            <person name="Pitluck S."/>
            <person name="Ivanova N."/>
            <person name="Mavromatis K."/>
            <person name="Mikhailova N."/>
            <person name="Pati A."/>
            <person name="Chen A."/>
            <person name="Palaniappan K."/>
            <person name="Hauser L."/>
            <person name="Chang Y.J."/>
            <person name="Jeffries C.D."/>
            <person name="Munk C."/>
            <person name="Kiss H."/>
            <person name="Chain P."/>
            <person name="Han C."/>
            <person name="Brettin T."/>
            <person name="Detter J.C."/>
            <person name="Schuler E."/>
            <person name="Goker M."/>
            <person name="Rohde M."/>
            <person name="Bristow J."/>
            <person name="Eisen J.A."/>
            <person name="Markowitz V."/>
            <person name="Hugenholtz P."/>
            <person name="Kyrpides N.C."/>
            <person name="Klenk H.P."/>
        </authorList>
    </citation>
    <scope>NUCLEOTIDE SEQUENCE [LARGE SCALE GENOMIC DNA]</scope>
    <source>
        <strain evidence="1 2">DSM 5692</strain>
    </source>
</reference>
<dbReference type="AlphaFoldDB" id="C8X1Q7"/>
<gene>
    <name evidence="1" type="ordered locus">Dret_1191</name>
</gene>
<keyword evidence="2" id="KW-1185">Reference proteome</keyword>
<proteinExistence type="predicted"/>
<organism evidence="1 2">
    <name type="scientific">Desulfohalobium retbaense (strain ATCC 49708 / DSM 5692 / JCM 16813 / HR100)</name>
    <dbReference type="NCBI Taxonomy" id="485915"/>
    <lineage>
        <taxon>Bacteria</taxon>
        <taxon>Pseudomonadati</taxon>
        <taxon>Thermodesulfobacteriota</taxon>
        <taxon>Desulfovibrionia</taxon>
        <taxon>Desulfovibrionales</taxon>
        <taxon>Desulfohalobiaceae</taxon>
        <taxon>Desulfohalobium</taxon>
    </lineage>
</organism>
<name>C8X1Q7_DESRD</name>
<sequence length="94" mass="10498">MTGLDASLVTNPNVPHSECIMQKWWYGFLLISALAVMGCTRHQVTADTTHKVEIAPIHVTVDVNLKVQKALDDALSFQGNMQDAFSEEELRQLE</sequence>
<protein>
    <submittedName>
        <fullName evidence="1">Uncharacterized protein</fullName>
    </submittedName>
</protein>
<dbReference type="STRING" id="485915.Dret_1191"/>
<dbReference type="HOGENOM" id="CLU_2381500_0_0_7"/>
<reference evidence="2" key="1">
    <citation type="submission" date="2009-09" db="EMBL/GenBank/DDBJ databases">
        <title>The complete chromosome of Desulfohalobium retbaense DSM 5692.</title>
        <authorList>
            <consortium name="US DOE Joint Genome Institute (JGI-PGF)"/>
            <person name="Lucas S."/>
            <person name="Copeland A."/>
            <person name="Lapidus A."/>
            <person name="Glavina del Rio T."/>
            <person name="Dalin E."/>
            <person name="Tice H."/>
            <person name="Bruce D."/>
            <person name="Goodwin L."/>
            <person name="Pitluck S."/>
            <person name="Kyrpides N."/>
            <person name="Mavromatis K."/>
            <person name="Ivanova N."/>
            <person name="Mikhailova N."/>
            <person name="Munk A.C."/>
            <person name="Brettin T."/>
            <person name="Detter J.C."/>
            <person name="Han C."/>
            <person name="Tapia R."/>
            <person name="Larimer F."/>
            <person name="Land M."/>
            <person name="Hauser L."/>
            <person name="Markowitz V."/>
            <person name="Cheng J.-F."/>
            <person name="Hugenholtz P."/>
            <person name="Woyke T."/>
            <person name="Wu D."/>
            <person name="Spring S."/>
            <person name="Klenk H.-P."/>
            <person name="Eisen J.A."/>
        </authorList>
    </citation>
    <scope>NUCLEOTIDE SEQUENCE [LARGE SCALE GENOMIC DNA]</scope>
    <source>
        <strain evidence="2">DSM 5692</strain>
    </source>
</reference>